<dbReference type="PATRIC" id="fig|1339315.3.peg.2088"/>
<feature type="transmembrane region" description="Helical" evidence="8">
    <location>
        <begin position="512"/>
        <end position="530"/>
    </location>
</feature>
<keyword evidence="7 8" id="KW-0472">Membrane</keyword>
<name>A0A015SRS6_BACFG</name>
<evidence type="ECO:0000313" key="11">
    <source>
        <dbReference type="Proteomes" id="UP000020529"/>
    </source>
</evidence>
<keyword evidence="5 8" id="KW-0812">Transmembrane</keyword>
<dbReference type="GO" id="GO:0008324">
    <property type="term" value="F:monoatomic cation transmembrane transporter activity"/>
    <property type="evidence" value="ECO:0007669"/>
    <property type="project" value="InterPro"/>
</dbReference>
<feature type="transmembrane region" description="Helical" evidence="8">
    <location>
        <begin position="542"/>
        <end position="564"/>
    </location>
</feature>
<dbReference type="SUPFAM" id="SSF116726">
    <property type="entry name" value="TrkA C-terminal domain-like"/>
    <property type="match status" value="1"/>
</dbReference>
<dbReference type="Pfam" id="PF06826">
    <property type="entry name" value="Asp-Al_Ex"/>
    <property type="match status" value="2"/>
</dbReference>
<accession>A0A015SRS6</accession>
<gene>
    <name evidence="10" type="primary">aspT</name>
    <name evidence="10" type="ORF">M124_1308</name>
</gene>
<feature type="transmembrane region" description="Helical" evidence="8">
    <location>
        <begin position="34"/>
        <end position="54"/>
    </location>
</feature>
<feature type="transmembrane region" description="Helical" evidence="8">
    <location>
        <begin position="391"/>
        <end position="410"/>
    </location>
</feature>
<dbReference type="RefSeq" id="WP_022348488.1">
    <property type="nucleotide sequence ID" value="NZ_JGCY01000257.1"/>
</dbReference>
<keyword evidence="3" id="KW-0813">Transport</keyword>
<evidence type="ECO:0000256" key="2">
    <source>
        <dbReference type="ARBA" id="ARBA00009854"/>
    </source>
</evidence>
<comment type="similarity">
    <text evidence="2">Belongs to the AAE transporter (TC 2.A.81) family.</text>
</comment>
<evidence type="ECO:0000256" key="7">
    <source>
        <dbReference type="ARBA" id="ARBA00023136"/>
    </source>
</evidence>
<evidence type="ECO:0000256" key="3">
    <source>
        <dbReference type="ARBA" id="ARBA00022448"/>
    </source>
</evidence>
<dbReference type="NCBIfam" id="TIGR03802">
    <property type="entry name" value="Asp_Ala_antiprt"/>
    <property type="match status" value="1"/>
</dbReference>
<dbReference type="PROSITE" id="PS51202">
    <property type="entry name" value="RCK_C"/>
    <property type="match status" value="1"/>
</dbReference>
<comment type="caution">
    <text evidence="10">The sequence shown here is derived from an EMBL/GenBank/DDBJ whole genome shotgun (WGS) entry which is preliminary data.</text>
</comment>
<feature type="domain" description="RCK C-terminal" evidence="9">
    <location>
        <begin position="296"/>
        <end position="381"/>
    </location>
</feature>
<dbReference type="Proteomes" id="UP000020529">
    <property type="component" value="Unassembled WGS sequence"/>
</dbReference>
<keyword evidence="6 8" id="KW-1133">Transmembrane helix</keyword>
<dbReference type="InterPro" id="IPR006037">
    <property type="entry name" value="RCK_C"/>
</dbReference>
<evidence type="ECO:0000256" key="5">
    <source>
        <dbReference type="ARBA" id="ARBA00022692"/>
    </source>
</evidence>
<feature type="transmembrane region" description="Helical" evidence="8">
    <location>
        <begin position="157"/>
        <end position="177"/>
    </location>
</feature>
<dbReference type="InterPro" id="IPR050144">
    <property type="entry name" value="AAE_transporter"/>
</dbReference>
<evidence type="ECO:0000259" key="9">
    <source>
        <dbReference type="PROSITE" id="PS51202"/>
    </source>
</evidence>
<dbReference type="EMBL" id="JGCY01000257">
    <property type="protein sequence ID" value="EXY74914.1"/>
    <property type="molecule type" value="Genomic_DNA"/>
</dbReference>
<dbReference type="PANTHER" id="PTHR30445:SF9">
    <property type="match status" value="1"/>
</dbReference>
<keyword evidence="4" id="KW-1003">Cell membrane</keyword>
<feature type="transmembrane region" description="Helical" evidence="8">
    <location>
        <begin position="455"/>
        <end position="473"/>
    </location>
</feature>
<sequence length="565" mass="60637">MDWIVHQLRVHPELAIFLTLFVGFWIGKIKIGKFSLGVVTSVLLVGVLVGQLDITVDEPIKSVFFLLFLFAIGYKVGPQFFRGLKKDGLPQMGFAAIMCVFCLIIPWILAKIMGYNVGEAAGLLAGSQTISAVIGVAGDTINELNISPETKEAYNNIIPVSYAVTYIFGTAGSAWVLGSLGPRLLGGLDKVKAACKELEAKMGNNEADQPGFMAAARPVTFRAYKIANEWFGDGKRVSDLESYFQENDKRLFVERVRQAGVIVKEVSPTFVLKKGDEVVLSGRREYVIGEEDWIGPEVLDPQLLDFPAEVLPVMVTRKTVAGEKVSTIRALKFMHGVSIRRIKRAGIDIPVLAQTVVDAGDMVELVGTKHEVDAAAKQLGYADRPTNQTDMIFVGLGILIGGLIGALSIHMGGVPISLSTSGGALIGGLFFGWLRSKHPTFGRIPEPALWILDNVGLNMFIAVVGIAAGPSFVQGFKEVGLSLFIVGALATSIPLIAGILMAKYIFKFHPALVLGCTAGARTTTAALGAIQEAVESETPALGYTVTYAVGNTLLIIWGVVIVLLM</sequence>
<evidence type="ECO:0000256" key="4">
    <source>
        <dbReference type="ARBA" id="ARBA00022475"/>
    </source>
</evidence>
<feature type="transmembrane region" description="Helical" evidence="8">
    <location>
        <begin position="6"/>
        <end position="27"/>
    </location>
</feature>
<organism evidence="10 11">
    <name type="scientific">Bacteroides fragilis str. 3988T(B)14</name>
    <dbReference type="NCBI Taxonomy" id="1339315"/>
    <lineage>
        <taxon>Bacteria</taxon>
        <taxon>Pseudomonadati</taxon>
        <taxon>Bacteroidota</taxon>
        <taxon>Bacteroidia</taxon>
        <taxon>Bacteroidales</taxon>
        <taxon>Bacteroidaceae</taxon>
        <taxon>Bacteroides</taxon>
    </lineage>
</organism>
<dbReference type="InterPro" id="IPR036721">
    <property type="entry name" value="RCK_C_sf"/>
</dbReference>
<dbReference type="PANTHER" id="PTHR30445">
    <property type="entry name" value="K(+)_H(+) ANTIPORTER SUBUNIT KHTT"/>
    <property type="match status" value="1"/>
</dbReference>
<dbReference type="InterPro" id="IPR022457">
    <property type="entry name" value="Asp_Ala_antiprt"/>
</dbReference>
<feature type="transmembrane region" description="Helical" evidence="8">
    <location>
        <begin position="89"/>
        <end position="109"/>
    </location>
</feature>
<dbReference type="InterPro" id="IPR006512">
    <property type="entry name" value="YidE_YbjL"/>
</dbReference>
<feature type="transmembrane region" description="Helical" evidence="8">
    <location>
        <begin position="479"/>
        <end position="500"/>
    </location>
</feature>
<reference evidence="10 11" key="1">
    <citation type="submission" date="2014-02" db="EMBL/GenBank/DDBJ databases">
        <authorList>
            <person name="Sears C."/>
            <person name="Carroll K."/>
            <person name="Sack B.R."/>
            <person name="Qadri F."/>
            <person name="Myers L.L."/>
            <person name="Chung G.-T."/>
            <person name="Escheverria P."/>
            <person name="Fraser C.M."/>
            <person name="Sadzewicz L."/>
            <person name="Shefchek K.A."/>
            <person name="Tallon L."/>
            <person name="Das S.P."/>
            <person name="Daugherty S."/>
            <person name="Mongodin E.F."/>
        </authorList>
    </citation>
    <scope>NUCLEOTIDE SEQUENCE [LARGE SCALE GENOMIC DNA]</scope>
    <source>
        <strain evidence="11">3988T(B)14</strain>
    </source>
</reference>
<evidence type="ECO:0000256" key="6">
    <source>
        <dbReference type="ARBA" id="ARBA00022989"/>
    </source>
</evidence>
<evidence type="ECO:0000256" key="1">
    <source>
        <dbReference type="ARBA" id="ARBA00004651"/>
    </source>
</evidence>
<proteinExistence type="inferred from homology"/>
<feature type="transmembrane region" description="Helical" evidence="8">
    <location>
        <begin position="416"/>
        <end position="434"/>
    </location>
</feature>
<dbReference type="AlphaFoldDB" id="A0A015SRS6"/>
<evidence type="ECO:0000313" key="10">
    <source>
        <dbReference type="EMBL" id="EXY74914.1"/>
    </source>
</evidence>
<dbReference type="GO" id="GO:0005886">
    <property type="term" value="C:plasma membrane"/>
    <property type="evidence" value="ECO:0007669"/>
    <property type="project" value="UniProtKB-SubCell"/>
</dbReference>
<dbReference type="NCBIfam" id="TIGR01625">
    <property type="entry name" value="YidE_YbjL_dupl"/>
    <property type="match status" value="2"/>
</dbReference>
<evidence type="ECO:0000256" key="8">
    <source>
        <dbReference type="SAM" id="Phobius"/>
    </source>
</evidence>
<comment type="subcellular location">
    <subcellularLocation>
        <location evidence="1">Cell membrane</location>
        <topology evidence="1">Multi-pass membrane protein</topology>
    </subcellularLocation>
</comment>
<protein>
    <submittedName>
        <fullName evidence="10">Aspartate-alanine antiporter</fullName>
    </submittedName>
</protein>
<dbReference type="GO" id="GO:0006813">
    <property type="term" value="P:potassium ion transport"/>
    <property type="evidence" value="ECO:0007669"/>
    <property type="project" value="InterPro"/>
</dbReference>